<dbReference type="Proteomes" id="UP000198970">
    <property type="component" value="Chromosome I"/>
</dbReference>
<dbReference type="Gene3D" id="3.40.50.1000">
    <property type="entry name" value="HAD superfamily/HAD-like"/>
    <property type="match status" value="1"/>
</dbReference>
<organism evidence="1 2">
    <name type="scientific">Lacrimispora sphenoides JCM 1415</name>
    <dbReference type="NCBI Taxonomy" id="1297793"/>
    <lineage>
        <taxon>Bacteria</taxon>
        <taxon>Bacillati</taxon>
        <taxon>Bacillota</taxon>
        <taxon>Clostridia</taxon>
        <taxon>Lachnospirales</taxon>
        <taxon>Lachnospiraceae</taxon>
        <taxon>Lacrimispora</taxon>
    </lineage>
</organism>
<dbReference type="PANTHER" id="PTHR10000:SF55">
    <property type="entry name" value="5-AMINO-6-(5-PHOSPHO-D-RIBITYLAMINO)URACIL PHOSPHATASE YCSE"/>
    <property type="match status" value="1"/>
</dbReference>
<evidence type="ECO:0000313" key="1">
    <source>
        <dbReference type="EMBL" id="SEU06403.1"/>
    </source>
</evidence>
<dbReference type="InterPro" id="IPR000150">
    <property type="entry name" value="Cof"/>
</dbReference>
<name>A0ABY1CIH2_9FIRM</name>
<sequence>MSIRLIASDMDGTLLNPQTNISKANVDAIRRLERAGIEFLICSGRDYQEAKAVMDACDITCSYICLSGAAVYSQDGEILSEIPLTPQNLVDIDRILTEQQADMDILTSLGRYTTTPKERKLNEIYSFLKKKFSPSPDYISQELEDAVQNRMESTTFISSLEELPEGSDVFKICSNGLPVQKAAELKEIFSDYPDLAAASSFPDNIELTNQAAQKGLILKAYAEQKGISLKDVMVIGDSDNDLSMFTPEFGWTVAMENAMPCIRDAAKYHTKSNTEDGVAWAIRKLVFQENS</sequence>
<dbReference type="InterPro" id="IPR036412">
    <property type="entry name" value="HAD-like_sf"/>
</dbReference>
<dbReference type="PANTHER" id="PTHR10000">
    <property type="entry name" value="PHOSPHOSERINE PHOSPHATASE"/>
    <property type="match status" value="1"/>
</dbReference>
<dbReference type="InterPro" id="IPR006379">
    <property type="entry name" value="HAD-SF_hydro_IIB"/>
</dbReference>
<dbReference type="Pfam" id="PF08282">
    <property type="entry name" value="Hydrolase_3"/>
    <property type="match status" value="1"/>
</dbReference>
<gene>
    <name evidence="1" type="ORF">SAMN02745906_4551</name>
</gene>
<accession>A0ABY1CIH2</accession>
<protein>
    <submittedName>
        <fullName evidence="1">Uncharacterized protein</fullName>
    </submittedName>
</protein>
<dbReference type="RefSeq" id="WP_100043576.1">
    <property type="nucleotide sequence ID" value="NZ_LT630003.1"/>
</dbReference>
<evidence type="ECO:0000313" key="2">
    <source>
        <dbReference type="Proteomes" id="UP000198970"/>
    </source>
</evidence>
<dbReference type="SUPFAM" id="SSF56784">
    <property type="entry name" value="HAD-like"/>
    <property type="match status" value="1"/>
</dbReference>
<dbReference type="SFLD" id="SFLDG01140">
    <property type="entry name" value="C2.B:_Phosphomannomutase_and_P"/>
    <property type="match status" value="1"/>
</dbReference>
<dbReference type="NCBIfam" id="TIGR00099">
    <property type="entry name" value="Cof-subfamily"/>
    <property type="match status" value="1"/>
</dbReference>
<dbReference type="CDD" id="cd07516">
    <property type="entry name" value="HAD_Pase"/>
    <property type="match status" value="1"/>
</dbReference>
<dbReference type="EMBL" id="LT630003">
    <property type="protein sequence ID" value="SEU06403.1"/>
    <property type="molecule type" value="Genomic_DNA"/>
</dbReference>
<dbReference type="SFLD" id="SFLDS00003">
    <property type="entry name" value="Haloacid_Dehalogenase"/>
    <property type="match status" value="1"/>
</dbReference>
<dbReference type="Gene3D" id="3.30.1240.10">
    <property type="match status" value="1"/>
</dbReference>
<dbReference type="InterPro" id="IPR023214">
    <property type="entry name" value="HAD_sf"/>
</dbReference>
<dbReference type="PROSITE" id="PS01228">
    <property type="entry name" value="COF_1"/>
    <property type="match status" value="1"/>
</dbReference>
<reference evidence="1 2" key="1">
    <citation type="submission" date="2016-10" db="EMBL/GenBank/DDBJ databases">
        <authorList>
            <person name="Varghese N."/>
            <person name="Submissions S."/>
        </authorList>
    </citation>
    <scope>NUCLEOTIDE SEQUENCE [LARGE SCALE GENOMIC DNA]</scope>
    <source>
        <strain evidence="1 2">ATCC 19403</strain>
    </source>
</reference>
<dbReference type="NCBIfam" id="TIGR01484">
    <property type="entry name" value="HAD-SF-IIB"/>
    <property type="match status" value="1"/>
</dbReference>
<keyword evidence="2" id="KW-1185">Reference proteome</keyword>
<proteinExistence type="predicted"/>